<dbReference type="GO" id="GO:0005524">
    <property type="term" value="F:ATP binding"/>
    <property type="evidence" value="ECO:0007669"/>
    <property type="project" value="UniProtKB-KW"/>
</dbReference>
<keyword evidence="6" id="KW-0805">Transcription regulation</keyword>
<keyword evidence="8" id="KW-0238">DNA-binding</keyword>
<evidence type="ECO:0000256" key="9">
    <source>
        <dbReference type="ARBA" id="ARBA00023163"/>
    </source>
</evidence>
<feature type="binding site" evidence="13">
    <location>
        <position position="480"/>
    </location>
    <ligand>
        <name>(6S)-NADPHX</name>
        <dbReference type="ChEBI" id="CHEBI:64076"/>
    </ligand>
</feature>
<dbReference type="NCBIfam" id="TIGR00196">
    <property type="entry name" value="yjeF_cterm"/>
    <property type="match status" value="1"/>
</dbReference>
<comment type="catalytic activity">
    <reaction evidence="12 13">
        <text>(6S)-NADPHX + ATP = ADP + phosphate + NADPH + H(+)</text>
        <dbReference type="Rhea" id="RHEA:32231"/>
        <dbReference type="ChEBI" id="CHEBI:15378"/>
        <dbReference type="ChEBI" id="CHEBI:30616"/>
        <dbReference type="ChEBI" id="CHEBI:43474"/>
        <dbReference type="ChEBI" id="CHEBI:57783"/>
        <dbReference type="ChEBI" id="CHEBI:64076"/>
        <dbReference type="ChEBI" id="CHEBI:456216"/>
        <dbReference type="EC" id="4.2.1.93"/>
    </reaction>
</comment>
<comment type="catalytic activity">
    <reaction evidence="13">
        <text>(6S)-NADHX + ATP = ADP + phosphate + NADH + H(+)</text>
        <dbReference type="Rhea" id="RHEA:19017"/>
        <dbReference type="ChEBI" id="CHEBI:15378"/>
        <dbReference type="ChEBI" id="CHEBI:30616"/>
        <dbReference type="ChEBI" id="CHEBI:43474"/>
        <dbReference type="ChEBI" id="CHEBI:57945"/>
        <dbReference type="ChEBI" id="CHEBI:64074"/>
        <dbReference type="ChEBI" id="CHEBI:456216"/>
        <dbReference type="EC" id="4.2.1.93"/>
    </reaction>
</comment>
<evidence type="ECO:0000313" key="16">
    <source>
        <dbReference type="EMBL" id="CAF0876169.1"/>
    </source>
</evidence>
<dbReference type="GO" id="GO:0047453">
    <property type="term" value="F:ATP-dependent NAD(P)H-hydrate dehydratase activity"/>
    <property type="evidence" value="ECO:0007669"/>
    <property type="project" value="UniProtKB-UniRule"/>
</dbReference>
<dbReference type="PANTHER" id="PTHR12592:SF0">
    <property type="entry name" value="ATP-DEPENDENT (S)-NAD(P)H-HYDRATE DEHYDRATASE"/>
    <property type="match status" value="1"/>
</dbReference>
<dbReference type="PANTHER" id="PTHR12592">
    <property type="entry name" value="ATP-DEPENDENT (S)-NAD(P)H-HYDRATE DEHYDRATASE FAMILY MEMBER"/>
    <property type="match status" value="1"/>
</dbReference>
<evidence type="ECO:0000256" key="11">
    <source>
        <dbReference type="ARBA" id="ARBA00023242"/>
    </source>
</evidence>
<dbReference type="Gene3D" id="3.40.1190.20">
    <property type="match status" value="1"/>
</dbReference>
<evidence type="ECO:0000256" key="13">
    <source>
        <dbReference type="HAMAP-Rule" id="MF_03157"/>
    </source>
</evidence>
<keyword evidence="5" id="KW-0521">NADP</keyword>
<keyword evidence="10 13" id="KW-0456">Lyase</keyword>
<dbReference type="FunFam" id="2.70.50.80:FF:000005">
    <property type="entry name" value="Transcription enhancer factor-like protein egl-44"/>
    <property type="match status" value="1"/>
</dbReference>
<dbReference type="AlphaFoldDB" id="A0A813XPA8"/>
<dbReference type="InterPro" id="IPR029056">
    <property type="entry name" value="Ribokinase-like"/>
</dbReference>
<evidence type="ECO:0000256" key="3">
    <source>
        <dbReference type="ARBA" id="ARBA00022741"/>
    </source>
</evidence>
<evidence type="ECO:0000256" key="1">
    <source>
        <dbReference type="ARBA" id="ARBA00004123"/>
    </source>
</evidence>
<reference evidence="16" key="1">
    <citation type="submission" date="2021-02" db="EMBL/GenBank/DDBJ databases">
        <authorList>
            <person name="Nowell W R."/>
        </authorList>
    </citation>
    <scope>NUCLEOTIDE SEQUENCE</scope>
</reference>
<keyword evidence="9" id="KW-0804">Transcription</keyword>
<dbReference type="InterPro" id="IPR041086">
    <property type="entry name" value="YBD"/>
</dbReference>
<dbReference type="CDD" id="cd01171">
    <property type="entry name" value="YXKO-related"/>
    <property type="match status" value="1"/>
</dbReference>
<keyword evidence="13" id="KW-0597">Phosphoprotein</keyword>
<dbReference type="GO" id="GO:0046496">
    <property type="term" value="P:nicotinamide nucleotide metabolic process"/>
    <property type="evidence" value="ECO:0007669"/>
    <property type="project" value="UniProtKB-UniRule"/>
</dbReference>
<evidence type="ECO:0000256" key="6">
    <source>
        <dbReference type="ARBA" id="ARBA00023015"/>
    </source>
</evidence>
<feature type="compositionally biased region" description="Low complexity" evidence="14">
    <location>
        <begin position="16"/>
        <end position="26"/>
    </location>
</feature>
<dbReference type="GO" id="GO:0110051">
    <property type="term" value="P:metabolite repair"/>
    <property type="evidence" value="ECO:0007669"/>
    <property type="project" value="TreeGrafter"/>
</dbReference>
<comment type="caution">
    <text evidence="16">The sequence shown here is derived from an EMBL/GenBank/DDBJ whole genome shotgun (WGS) entry which is preliminary data.</text>
</comment>
<dbReference type="EC" id="4.2.1.93" evidence="13"/>
<keyword evidence="4 13" id="KW-0067">ATP-binding</keyword>
<sequence>MSNESSATKFVLPANTSNSTSTTPKSSSPPPPPPPLSLHCDQQQQQININGNGILNDGKLTSNNYQNGVLSDLQTTFQGSSWSNIIDPLSGTSGDHPFDVHNGNRMFEPQTTSPTPLMTMQQQMSYQQVNSPAVHTHAAGRSRCSSNTSSSSPLSSGSTVSQGLMITNSSITPLAIIGDESFRLYELSAFVEINRTIATTHPSLIYPTSEAYSAHQHDLIRLHANDIQMKNIQTFETISIDQIFDKFPHYDGLKDLYERNPYGSFFLIKFWADVPISSSITNSINIRDESFFTSFTYTSCSNRPIHISTRLCSFGKQVLEKVETSEHPQRDQFDQYIYRFDRSPLCDYMVQFIQKLRSLPNTCMMNSVLEMAMASQHMQLLQSFRKVIPPLLFDTHKGEAGRIGVVGGSEEYTGAPIFASMAAFRTGADLVHVFCAKSAAIPIKSFSPDLIVHPLLDSPSFSDDIDKWLPRLHALVIGPGLGRDEKILSNVEQLIGILRKQEHPIPIVIDADGLHLITEKPHLINNYENCILTPNVIEFERLYAKVTGVKSDEIKQENDKRKLAQKLAETLHVNILMKGHLDTISSPNSQEPIQCGIDGSPRRCGGQGDLLAGALVTSYCWAIKNRDKIEHQSSNSERSPTSNERINYLSKSTPAQVAAYAASTLVRTASQGVFNKLGRSMISADILKEIGPTFNKIFEK</sequence>
<evidence type="ECO:0000256" key="8">
    <source>
        <dbReference type="ARBA" id="ARBA00023125"/>
    </source>
</evidence>
<dbReference type="SUPFAM" id="SSF53613">
    <property type="entry name" value="Ribokinase-like"/>
    <property type="match status" value="1"/>
</dbReference>
<dbReference type="GO" id="GO:0003677">
    <property type="term" value="F:DNA binding"/>
    <property type="evidence" value="ECO:0007669"/>
    <property type="project" value="UniProtKB-KW"/>
</dbReference>
<comment type="function">
    <text evidence="13">Catalyzes the dehydration of the S-form of NAD(P)HX at the expense of ATP, which is converted to ADP. Together with NAD(P)HX epimerase, which catalyzes the epimerization of the S- and R-forms, the enzyme allows the repair of both epimers of NAD(P)HX, a damaged form of NAD(P)H that is a result of enzymatic or heat-dependent hydration.</text>
</comment>
<comment type="subcellular location">
    <subcellularLocation>
        <location evidence="1">Nucleus</location>
    </subcellularLocation>
</comment>
<evidence type="ECO:0000256" key="12">
    <source>
        <dbReference type="ARBA" id="ARBA00047472"/>
    </source>
</evidence>
<dbReference type="Pfam" id="PF17725">
    <property type="entry name" value="YBD"/>
    <property type="match status" value="1"/>
</dbReference>
<keyword evidence="3 13" id="KW-0547">Nucleotide-binding</keyword>
<accession>A0A813XPA8</accession>
<proteinExistence type="inferred from homology"/>
<organism evidence="16 17">
    <name type="scientific">Rotaria sordida</name>
    <dbReference type="NCBI Taxonomy" id="392033"/>
    <lineage>
        <taxon>Eukaryota</taxon>
        <taxon>Metazoa</taxon>
        <taxon>Spiralia</taxon>
        <taxon>Gnathifera</taxon>
        <taxon>Rotifera</taxon>
        <taxon>Eurotatoria</taxon>
        <taxon>Bdelloidea</taxon>
        <taxon>Philodinida</taxon>
        <taxon>Philodinidae</taxon>
        <taxon>Rotaria</taxon>
    </lineage>
</organism>
<dbReference type="PROSITE" id="PS51383">
    <property type="entry name" value="YJEF_C_3"/>
    <property type="match status" value="1"/>
</dbReference>
<feature type="binding site" evidence="13">
    <location>
        <begin position="599"/>
        <end position="608"/>
    </location>
    <ligand>
        <name>ATP</name>
        <dbReference type="ChEBI" id="CHEBI:30616"/>
    </ligand>
</feature>
<dbReference type="Pfam" id="PF01256">
    <property type="entry name" value="Carb_kinase"/>
    <property type="match status" value="1"/>
</dbReference>
<keyword evidence="11" id="KW-0539">Nucleus</keyword>
<evidence type="ECO:0000256" key="5">
    <source>
        <dbReference type="ARBA" id="ARBA00022857"/>
    </source>
</evidence>
<name>A0A813XPA8_9BILA</name>
<feature type="binding site" evidence="13">
    <location>
        <begin position="578"/>
        <end position="582"/>
    </location>
    <ligand>
        <name>ATP</name>
        <dbReference type="ChEBI" id="CHEBI:30616"/>
    </ligand>
</feature>
<evidence type="ECO:0000256" key="7">
    <source>
        <dbReference type="ARBA" id="ARBA00023027"/>
    </source>
</evidence>
<feature type="domain" description="YjeF C-terminal" evidence="15">
    <location>
        <begin position="380"/>
        <end position="697"/>
    </location>
</feature>
<protein>
    <recommendedName>
        <fullName evidence="13">ATP-dependent (S)-NAD(P)H-hydrate dehydratase</fullName>
        <ecNumber evidence="13">4.2.1.93</ecNumber>
    </recommendedName>
    <alternativeName>
        <fullName evidence="13">ATP-dependent NAD(P)HX dehydratase</fullName>
    </alternativeName>
</protein>
<dbReference type="GO" id="GO:0005634">
    <property type="term" value="C:nucleus"/>
    <property type="evidence" value="ECO:0007669"/>
    <property type="project" value="UniProtKB-SubCell"/>
</dbReference>
<evidence type="ECO:0000313" key="17">
    <source>
        <dbReference type="Proteomes" id="UP000663889"/>
    </source>
</evidence>
<evidence type="ECO:0000256" key="10">
    <source>
        <dbReference type="ARBA" id="ARBA00023239"/>
    </source>
</evidence>
<feature type="binding site" evidence="13">
    <location>
        <begin position="535"/>
        <end position="541"/>
    </location>
    <ligand>
        <name>(6S)-NADPHX</name>
        <dbReference type="ChEBI" id="CHEBI:64076"/>
    </ligand>
</feature>
<comment type="cofactor">
    <cofactor evidence="13">
        <name>Mg(2+)</name>
        <dbReference type="ChEBI" id="CHEBI:18420"/>
    </cofactor>
</comment>
<dbReference type="EMBL" id="CAJNOU010000123">
    <property type="protein sequence ID" value="CAF0876169.1"/>
    <property type="molecule type" value="Genomic_DNA"/>
</dbReference>
<evidence type="ECO:0000259" key="15">
    <source>
        <dbReference type="PROSITE" id="PS51383"/>
    </source>
</evidence>
<keyword evidence="2" id="KW-0217">Developmental protein</keyword>
<feature type="region of interest" description="Disordered" evidence="14">
    <location>
        <begin position="1"/>
        <end position="39"/>
    </location>
</feature>
<dbReference type="Gene3D" id="2.70.50.80">
    <property type="match status" value="1"/>
</dbReference>
<dbReference type="InterPro" id="IPR000631">
    <property type="entry name" value="CARKD"/>
</dbReference>
<feature type="region of interest" description="Disordered" evidence="14">
    <location>
        <begin position="132"/>
        <end position="159"/>
    </location>
</feature>
<evidence type="ECO:0000256" key="4">
    <source>
        <dbReference type="ARBA" id="ARBA00022840"/>
    </source>
</evidence>
<feature type="compositionally biased region" description="Pro residues" evidence="14">
    <location>
        <begin position="27"/>
        <end position="36"/>
    </location>
</feature>
<keyword evidence="7 13" id="KW-0520">NAD</keyword>
<evidence type="ECO:0000256" key="14">
    <source>
        <dbReference type="SAM" id="MobiDB-lite"/>
    </source>
</evidence>
<gene>
    <name evidence="16" type="ORF">SEV965_LOCUS4373</name>
</gene>
<feature type="compositionally biased region" description="Low complexity" evidence="14">
    <location>
        <begin position="142"/>
        <end position="159"/>
    </location>
</feature>
<feature type="binding site" evidence="13">
    <location>
        <position position="609"/>
    </location>
    <ligand>
        <name>(6S)-NADPHX</name>
        <dbReference type="ChEBI" id="CHEBI:64076"/>
    </ligand>
</feature>
<dbReference type="HAMAP" id="MF_01965">
    <property type="entry name" value="NADHX_dehydratase"/>
    <property type="match status" value="1"/>
</dbReference>
<comment type="similarity">
    <text evidence="13">Belongs to the NnrD/CARKD family.</text>
</comment>
<dbReference type="Proteomes" id="UP000663889">
    <property type="component" value="Unassembled WGS sequence"/>
</dbReference>
<evidence type="ECO:0000256" key="2">
    <source>
        <dbReference type="ARBA" id="ARBA00022473"/>
    </source>
</evidence>